<protein>
    <recommendedName>
        <fullName evidence="10">Urea active transporter</fullName>
    </recommendedName>
</protein>
<evidence type="ECO:0000313" key="8">
    <source>
        <dbReference type="EMBL" id="QDS75860.1"/>
    </source>
</evidence>
<accession>A0A517LJP0</accession>
<dbReference type="PANTHER" id="PTHR46154">
    <property type="match status" value="1"/>
</dbReference>
<dbReference type="InterPro" id="IPR001734">
    <property type="entry name" value="Na/solute_symporter"/>
</dbReference>
<feature type="transmembrane region" description="Helical" evidence="7">
    <location>
        <begin position="431"/>
        <end position="452"/>
    </location>
</feature>
<evidence type="ECO:0000313" key="9">
    <source>
        <dbReference type="Proteomes" id="UP000316270"/>
    </source>
</evidence>
<feature type="transmembrane region" description="Helical" evidence="7">
    <location>
        <begin position="357"/>
        <end position="382"/>
    </location>
</feature>
<keyword evidence="5 7" id="KW-0472">Membrane</keyword>
<dbReference type="EMBL" id="CP042198">
    <property type="protein sequence ID" value="QDS75860.1"/>
    <property type="molecule type" value="Genomic_DNA"/>
</dbReference>
<feature type="transmembrane region" description="Helical" evidence="7">
    <location>
        <begin position="198"/>
        <end position="217"/>
    </location>
</feature>
<feature type="transmembrane region" description="Helical" evidence="7">
    <location>
        <begin position="93"/>
        <end position="113"/>
    </location>
</feature>
<gene>
    <name evidence="8" type="ORF">FKW77_001609</name>
</gene>
<feature type="transmembrane region" description="Helical" evidence="7">
    <location>
        <begin position="162"/>
        <end position="186"/>
    </location>
</feature>
<keyword evidence="9" id="KW-1185">Reference proteome</keyword>
<feature type="transmembrane region" description="Helical" evidence="7">
    <location>
        <begin position="249"/>
        <end position="272"/>
    </location>
</feature>
<evidence type="ECO:0000256" key="1">
    <source>
        <dbReference type="ARBA" id="ARBA00004141"/>
    </source>
</evidence>
<comment type="subcellular location">
    <subcellularLocation>
        <location evidence="1">Membrane</location>
        <topology evidence="1">Multi-pass membrane protein</topology>
    </subcellularLocation>
</comment>
<sequence>MTTVSVLQVLPPGAGYGIVIGIGGVFAILMFCVTWLQNRYTSFSTRESEEFNTASRSIKPGLIASGIVSSWTWSTTLLTSSTFTYKYGICGGMWYAANGCLQIMLFALIAIKIKSNAPGAHTFPEIILAKHGKIAHLTYLIMGLATNMLVGASLVLGGSQVVAALTGMNVYAACFLIPIVVGAYVIVGGLRSTFIADYVHTVILFIAIFVFGFMVYASSDLIGSPAKFYELLQEASKKMPIPRNHEGSYLTFASVNGLVFAADLFVAGYSCCWLDQAYWQRAIASRPESSVKAYLLGGIAWYGVPFGISTAMGLGCAALMFSPSFPTYPNLLTDAQVGAGLVAPAAAITLLGKGGAILMLILLFMAVTSSTSAELIAVSSLLTFDIYKIYIKPNALSSDLVKISHYGIIIYGLVLAVFCSVLNAVGLDLTWLVTVLGVLVGGAAVPVGLVLLWPRMSKIAAIAAPWIGLSCGLIAWLVTTTKRSGSISVATSGEVTNAVAGNITSWGTGFLMAVVLTFIFPKHHTNTEQKDIDRYNKIHGIALIRSHDSSQSIEASPAESEKGSKIDGEVVARPLPADGDVKKDAAPGKPTGNEVVDYLETQHFEPLDPVLAKEGMRLAKAANVIFASIALILVPFTLYGTRYIFNKPFFTGYVVVSFIWVWVSMCICVIYPVIESSGALKQVGQGLWTDSVAGKKEEGGKRVAETGAV</sequence>
<name>A0A517LJP0_9PEZI</name>
<reference evidence="8 9" key="1">
    <citation type="submission" date="2019-07" db="EMBL/GenBank/DDBJ databases">
        <title>Finished genome of Venturia effusa.</title>
        <authorList>
            <person name="Young C.A."/>
            <person name="Cox M.P."/>
            <person name="Ganley A.R.D."/>
            <person name="David W.J."/>
        </authorList>
    </citation>
    <scope>NUCLEOTIDE SEQUENCE [LARGE SCALE GENOMIC DNA]</scope>
    <source>
        <strain evidence="9">albino</strain>
    </source>
</reference>
<dbReference type="OrthoDB" id="6132759at2759"/>
<evidence type="ECO:0000256" key="6">
    <source>
        <dbReference type="RuleBase" id="RU362091"/>
    </source>
</evidence>
<dbReference type="PROSITE" id="PS50283">
    <property type="entry name" value="NA_SOLUT_SYMP_3"/>
    <property type="match status" value="1"/>
</dbReference>
<dbReference type="NCBIfam" id="TIGR00813">
    <property type="entry name" value="sss"/>
    <property type="match status" value="1"/>
</dbReference>
<evidence type="ECO:0000256" key="2">
    <source>
        <dbReference type="ARBA" id="ARBA00006434"/>
    </source>
</evidence>
<evidence type="ECO:0000256" key="7">
    <source>
        <dbReference type="SAM" id="Phobius"/>
    </source>
</evidence>
<evidence type="ECO:0000256" key="5">
    <source>
        <dbReference type="ARBA" id="ARBA00023136"/>
    </source>
</evidence>
<comment type="similarity">
    <text evidence="2 6">Belongs to the sodium:solute symporter (SSF) (TC 2.A.21) family.</text>
</comment>
<dbReference type="InterPro" id="IPR031155">
    <property type="entry name" value="DUR"/>
</dbReference>
<dbReference type="Pfam" id="PF00474">
    <property type="entry name" value="SSF"/>
    <property type="match status" value="1"/>
</dbReference>
<organism evidence="8 9">
    <name type="scientific">Venturia effusa</name>
    <dbReference type="NCBI Taxonomy" id="50376"/>
    <lineage>
        <taxon>Eukaryota</taxon>
        <taxon>Fungi</taxon>
        <taxon>Dikarya</taxon>
        <taxon>Ascomycota</taxon>
        <taxon>Pezizomycotina</taxon>
        <taxon>Dothideomycetes</taxon>
        <taxon>Pleosporomycetidae</taxon>
        <taxon>Venturiales</taxon>
        <taxon>Venturiaceae</taxon>
        <taxon>Venturia</taxon>
    </lineage>
</organism>
<feature type="transmembrane region" description="Helical" evidence="7">
    <location>
        <begin position="293"/>
        <end position="321"/>
    </location>
</feature>
<keyword evidence="4 7" id="KW-1133">Transmembrane helix</keyword>
<dbReference type="CDD" id="cd11476">
    <property type="entry name" value="SLC5sbd_DUR3"/>
    <property type="match status" value="1"/>
</dbReference>
<keyword evidence="3 7" id="KW-0812">Transmembrane</keyword>
<dbReference type="Gene3D" id="1.20.1730.10">
    <property type="entry name" value="Sodium/glucose cotransporter"/>
    <property type="match status" value="1"/>
</dbReference>
<dbReference type="PANTHER" id="PTHR46154:SF2">
    <property type="entry name" value="SOLUTE SYMPORTER FAMILY TRANSPORTER (AFU_ORTHOLOGUE AFUA_6G03200)"/>
    <property type="match status" value="1"/>
</dbReference>
<proteinExistence type="inferred from homology"/>
<feature type="transmembrane region" description="Helical" evidence="7">
    <location>
        <begin position="498"/>
        <end position="520"/>
    </location>
</feature>
<evidence type="ECO:0000256" key="4">
    <source>
        <dbReference type="ARBA" id="ARBA00022989"/>
    </source>
</evidence>
<dbReference type="InterPro" id="IPR038377">
    <property type="entry name" value="Na/Glc_symporter_sf"/>
</dbReference>
<feature type="transmembrane region" description="Helical" evidence="7">
    <location>
        <begin position="403"/>
        <end position="425"/>
    </location>
</feature>
<evidence type="ECO:0008006" key="10">
    <source>
        <dbReference type="Google" id="ProtNLM"/>
    </source>
</evidence>
<dbReference type="AlphaFoldDB" id="A0A517LJP0"/>
<feature type="transmembrane region" description="Helical" evidence="7">
    <location>
        <begin position="459"/>
        <end position="478"/>
    </location>
</feature>
<dbReference type="GO" id="GO:0005886">
    <property type="term" value="C:plasma membrane"/>
    <property type="evidence" value="ECO:0007669"/>
    <property type="project" value="TreeGrafter"/>
</dbReference>
<feature type="transmembrane region" description="Helical" evidence="7">
    <location>
        <begin position="652"/>
        <end position="674"/>
    </location>
</feature>
<feature type="transmembrane region" description="Helical" evidence="7">
    <location>
        <begin position="14"/>
        <end position="36"/>
    </location>
</feature>
<dbReference type="Proteomes" id="UP000316270">
    <property type="component" value="Chromosome 14"/>
</dbReference>
<evidence type="ECO:0000256" key="3">
    <source>
        <dbReference type="ARBA" id="ARBA00022692"/>
    </source>
</evidence>
<feature type="transmembrane region" description="Helical" evidence="7">
    <location>
        <begin position="621"/>
        <end position="640"/>
    </location>
</feature>
<feature type="transmembrane region" description="Helical" evidence="7">
    <location>
        <begin position="134"/>
        <end position="156"/>
    </location>
</feature>
<dbReference type="GO" id="GO:0015204">
    <property type="term" value="F:urea transmembrane transporter activity"/>
    <property type="evidence" value="ECO:0007669"/>
    <property type="project" value="InterPro"/>
</dbReference>
<dbReference type="STRING" id="50376.A0A517LJP0"/>